<dbReference type="Gene3D" id="3.10.450.30">
    <property type="entry name" value="Microbial ribonucleases"/>
    <property type="match status" value="1"/>
</dbReference>
<name>A0A2T7AX95_9ENTR</name>
<dbReference type="AlphaFoldDB" id="A0A2T7AX95"/>
<reference evidence="3 4" key="1">
    <citation type="submission" date="2016-12" db="EMBL/GenBank/DDBJ databases">
        <title>Analysis of the Molecular Diversity Among Cronobacter Species Isolated from Filth Flies Using a Pan Genomic DNA Microarray.</title>
        <authorList>
            <person name="Pava-Ripoll M."/>
            <person name="Tall B."/>
            <person name="Farber J."/>
            <person name="Fanning S."/>
            <person name="Lehner A."/>
            <person name="Stephan R."/>
            <person name="Pagotto F."/>
            <person name="Iverson C."/>
            <person name="Ziobro G."/>
            <person name="Miller A."/>
            <person name="Pearson R."/>
            <person name="Yan Q."/>
            <person name="Kim M."/>
            <person name="Jeong S."/>
            <person name="Park J."/>
            <person name="Jun S."/>
            <person name="Choi H."/>
            <person name="Chung T."/>
            <person name="Yoo Y."/>
            <person name="Park E."/>
            <person name="Hwang S."/>
            <person name="Lee B."/>
            <person name="Sathyamoorthy V."/>
            <person name="Carter L."/>
            <person name="Mammel M."/>
            <person name="Jackson S."/>
            <person name="Kothary M."/>
            <person name="Patel I."/>
            <person name="Grim C."/>
            <person name="Gopinath G."/>
            <person name="Gangiredla J."/>
            <person name="Chase H."/>
        </authorList>
    </citation>
    <scope>NUCLEOTIDE SEQUENCE [LARGE SCALE GENOMIC DNA]</scope>
    <source>
        <strain evidence="3 4">MOD1-Md1s</strain>
    </source>
</reference>
<evidence type="ECO:0000313" key="3">
    <source>
        <dbReference type="EMBL" id="PUX16955.1"/>
    </source>
</evidence>
<keyword evidence="1" id="KW-0732">Signal</keyword>
<evidence type="ECO:0000313" key="2">
    <source>
        <dbReference type="EMBL" id="KAB0884611.1"/>
    </source>
</evidence>
<keyword evidence="5" id="KW-1185">Reference proteome</keyword>
<feature type="signal peptide" evidence="1">
    <location>
        <begin position="1"/>
        <end position="24"/>
    </location>
</feature>
<dbReference type="RefSeq" id="WP_075192535.1">
    <property type="nucleotide sequence ID" value="NZ_JADKNN010000018.1"/>
</dbReference>
<dbReference type="Proteomes" id="UP000244378">
    <property type="component" value="Unassembled WGS sequence"/>
</dbReference>
<evidence type="ECO:0000313" key="4">
    <source>
        <dbReference type="Proteomes" id="UP000244378"/>
    </source>
</evidence>
<comment type="caution">
    <text evidence="3">The sequence shown here is derived from an EMBL/GenBank/DDBJ whole genome shotgun (WGS) entry which is preliminary data.</text>
</comment>
<dbReference type="EMBL" id="WAGD01000011">
    <property type="protein sequence ID" value="KAB0884611.1"/>
    <property type="molecule type" value="Genomic_DNA"/>
</dbReference>
<evidence type="ECO:0000313" key="5">
    <source>
        <dbReference type="Proteomes" id="UP000469927"/>
    </source>
</evidence>
<gene>
    <name evidence="3" type="ORF">AUN14_04865</name>
    <name evidence="2" type="ORF">FZI19_04915</name>
</gene>
<reference evidence="2 5" key="2">
    <citation type="submission" date="2019-08" db="EMBL/GenBank/DDBJ databases">
        <title>Prevalence, distribution, and phylogeny of type two toxin-antitoxin genes possessed by Cronobacter species where C. sakazakii homologs follow sequence type lineages.</title>
        <authorList>
            <person name="Finkelstein S."/>
            <person name="Negrete F."/>
            <person name="Jang H."/>
            <person name="Gopinath G.R."/>
            <person name="Tall B.D."/>
        </authorList>
    </citation>
    <scope>NUCLEOTIDE SEQUENCE [LARGE SCALE GENOMIC DNA]</scope>
    <source>
        <strain evidence="2 5">MOD1_GK1257</strain>
    </source>
</reference>
<dbReference type="OrthoDB" id="5326845at2"/>
<dbReference type="EMBL" id="MSAE01000005">
    <property type="protein sequence ID" value="PUX16955.1"/>
    <property type="molecule type" value="Genomic_DNA"/>
</dbReference>
<feature type="chain" id="PRO_5015452587" evidence="1">
    <location>
        <begin position="25"/>
        <end position="160"/>
    </location>
</feature>
<organism evidence="3 4">
    <name type="scientific">Cronobacter muytjensii</name>
    <dbReference type="NCBI Taxonomy" id="413501"/>
    <lineage>
        <taxon>Bacteria</taxon>
        <taxon>Pseudomonadati</taxon>
        <taxon>Pseudomonadota</taxon>
        <taxon>Gammaproteobacteria</taxon>
        <taxon>Enterobacterales</taxon>
        <taxon>Enterobacteriaceae</taxon>
        <taxon>Cronobacter</taxon>
    </lineage>
</organism>
<protein>
    <submittedName>
        <fullName evidence="3">Ribonuclease</fullName>
    </submittedName>
</protein>
<dbReference type="Proteomes" id="UP000469927">
    <property type="component" value="Unassembled WGS sequence"/>
</dbReference>
<sequence>MKRFKYMPLGMGLAACLFILPGYASLPQCDLVVNNANQELVQQNKKPVKDVAKLTWLLRALNKDDVLPREYVTREQAQQQGWSGNPQDSLWSVWSLNKKQLGGDRYTGVPLPEPGEWYTADIDSVRGISSGRHLIYSAQNMTRYLSTDNDASVVALPPCQ</sequence>
<evidence type="ECO:0000256" key="1">
    <source>
        <dbReference type="SAM" id="SignalP"/>
    </source>
</evidence>
<dbReference type="PROSITE" id="PS51257">
    <property type="entry name" value="PROKAR_LIPOPROTEIN"/>
    <property type="match status" value="1"/>
</dbReference>
<accession>A0A2T7AX95</accession>
<proteinExistence type="predicted"/>